<dbReference type="SMART" id="SM00448">
    <property type="entry name" value="REC"/>
    <property type="match status" value="1"/>
</dbReference>
<evidence type="ECO:0000313" key="18">
    <source>
        <dbReference type="Proteomes" id="UP000307943"/>
    </source>
</evidence>
<keyword evidence="18" id="KW-1185">Reference proteome</keyword>
<evidence type="ECO:0000259" key="16">
    <source>
        <dbReference type="PROSITE" id="PS50110"/>
    </source>
</evidence>
<keyword evidence="9" id="KW-0067">ATP-binding</keyword>
<dbReference type="SMART" id="SM00388">
    <property type="entry name" value="HisKA"/>
    <property type="match status" value="1"/>
</dbReference>
<keyword evidence="14" id="KW-0812">Transmembrane</keyword>
<reference evidence="17 18" key="1">
    <citation type="submission" date="2019-05" db="EMBL/GenBank/DDBJ databases">
        <title>We sequenced the genome of Paenibacillus hemerocallicola KCTC 33185 for further insight into its adaptation and study the phylogeny of Paenibacillus.</title>
        <authorList>
            <person name="Narsing Rao M.P."/>
        </authorList>
    </citation>
    <scope>NUCLEOTIDE SEQUENCE [LARGE SCALE GENOMIC DNA]</scope>
    <source>
        <strain evidence="17 18">KCTC 33185</strain>
    </source>
</reference>
<dbReference type="PROSITE" id="PS50110">
    <property type="entry name" value="RESPONSE_REGULATORY"/>
    <property type="match status" value="1"/>
</dbReference>
<keyword evidence="4" id="KW-1003">Cell membrane</keyword>
<dbReference type="FunFam" id="3.30.565.10:FF:000023">
    <property type="entry name" value="PAS domain-containing sensor histidine kinase"/>
    <property type="match status" value="1"/>
</dbReference>
<feature type="transmembrane region" description="Helical" evidence="14">
    <location>
        <begin position="363"/>
        <end position="385"/>
    </location>
</feature>
<organism evidence="17 18">
    <name type="scientific">Paenibacillus hemerocallicola</name>
    <dbReference type="NCBI Taxonomy" id="1172614"/>
    <lineage>
        <taxon>Bacteria</taxon>
        <taxon>Bacillati</taxon>
        <taxon>Bacillota</taxon>
        <taxon>Bacilli</taxon>
        <taxon>Bacillales</taxon>
        <taxon>Paenibacillaceae</taxon>
        <taxon>Paenibacillus</taxon>
    </lineage>
</organism>
<dbReference type="GO" id="GO:0005886">
    <property type="term" value="C:plasma membrane"/>
    <property type="evidence" value="ECO:0007669"/>
    <property type="project" value="UniProtKB-SubCell"/>
</dbReference>
<dbReference type="InterPro" id="IPR003594">
    <property type="entry name" value="HATPase_dom"/>
</dbReference>
<dbReference type="Proteomes" id="UP000307943">
    <property type="component" value="Unassembled WGS sequence"/>
</dbReference>
<dbReference type="Pfam" id="PF00072">
    <property type="entry name" value="Response_reg"/>
    <property type="match status" value="1"/>
</dbReference>
<keyword evidence="7" id="KW-0547">Nucleotide-binding</keyword>
<dbReference type="Pfam" id="PF06580">
    <property type="entry name" value="His_kinase"/>
    <property type="match status" value="1"/>
</dbReference>
<dbReference type="GO" id="GO:0000155">
    <property type="term" value="F:phosphorelay sensor kinase activity"/>
    <property type="evidence" value="ECO:0007669"/>
    <property type="project" value="InterPro"/>
</dbReference>
<gene>
    <name evidence="17" type="ORF">FE784_15130</name>
</gene>
<sequence>MFTKSLHAQGIICILSVLIIVSSFAIPIYKSSHSFRPIAQDGVVDLDGWDCRSADIVKLDGRWSFYWGELLTPDEVGRDRPPVSGYMEVPGNWDAVSLGGTRLPKEGYATYRLKVLLPCDEGTFGVKTSNIRASNRIFVNGELIGASGSPASSADAIVHRNTPYAAYFELKGNREADILVQVASFKSYNTGIVHSISFGNQQAVAALSEYNVMVDGMIAGGFFLIFLYFFFMYFQRLSKELLYFALFALSSFVFTITHYDRLLMKLVPGLEIMPQLILENLSAIGVIAFFSRYTYYLLPGLFAKSVLRLIDAVMLVYVVLIVFTPATYYAPYIYSLIPLSLFCLGVNGYYLCKAALQRTRGSVYLALSTLCLAVLILNTMLNTLWKVDGHFFLPVAQPLLVVSQALYMSLAYTTAFQTIQRLTQRLSEVDKLKDEFLAHTSHEFRTPLNGIINISQSILDGARGRLDSELREDLRLMRDVGKRLSALVHDILDYSRIKHRDLALHPEHVDLFMIANVVVELHEYLIRNKSLRLINRIPSKTFYVYADENRLHQIMRNLVDNAIKYTDQGSVAVEAVYNSDEVWVSVEDTGRGIPSEQFERVFQSYEQIEPDSPRMPGGFGLGLSITKQLVELHGGKIWIQSETGKGTRMTFSLPASVKEREESTGAAGPFPVPPPVPVRDPSTSEPVGNGRKPPYKLLIVDDDYSNLRVMLNVLALEHYAADAVSSGEEAVKLLGGGHRYDMCIIDIMMPGMSGYDLCRVIRKSHSLLELPVLLVTAGSQQGDLEAGFAAGANDFLQKPYNLIELKSRVQTLIGLKQSASLLVQKEMAFLQAQIKPHFLYNALNTILSFSHSDHASARKVLREFSNYLRYSFDFKDHSGTVPLHKEVSLLKSYVEIEKARFGGLLNVQFSIDPDALHCEVPSLMLQPLVENAIHHGIMKKEDGGNVIVTVRMSDGLDMKIADDGIGFPVSGTPWQELKPQNTGVGLQNIHRRLLSMYGVGLDIASEPDKGSTVTLRIPFPDKETQAGE</sequence>
<dbReference type="PANTHER" id="PTHR43047:SF72">
    <property type="entry name" value="OSMOSENSING HISTIDINE PROTEIN KINASE SLN1"/>
    <property type="match status" value="1"/>
</dbReference>
<dbReference type="SUPFAM" id="SSF55874">
    <property type="entry name" value="ATPase domain of HSP90 chaperone/DNA topoisomerase II/histidine kinase"/>
    <property type="match status" value="2"/>
</dbReference>
<dbReference type="CDD" id="cd16922">
    <property type="entry name" value="HATPase_EvgS-ArcB-TorS-like"/>
    <property type="match status" value="1"/>
</dbReference>
<evidence type="ECO:0000256" key="1">
    <source>
        <dbReference type="ARBA" id="ARBA00000085"/>
    </source>
</evidence>
<dbReference type="PROSITE" id="PS50109">
    <property type="entry name" value="HIS_KIN"/>
    <property type="match status" value="1"/>
</dbReference>
<feature type="domain" description="Response regulatory" evidence="16">
    <location>
        <begin position="696"/>
        <end position="813"/>
    </location>
</feature>
<dbReference type="InterPro" id="IPR036890">
    <property type="entry name" value="HATPase_C_sf"/>
</dbReference>
<comment type="caution">
    <text evidence="17">The sequence shown here is derived from an EMBL/GenBank/DDBJ whole genome shotgun (WGS) entry which is preliminary data.</text>
</comment>
<accession>A0A5C4TA95</accession>
<dbReference type="SUPFAM" id="SSF49785">
    <property type="entry name" value="Galactose-binding domain-like"/>
    <property type="match status" value="1"/>
</dbReference>
<dbReference type="Gene3D" id="1.10.287.130">
    <property type="match status" value="1"/>
</dbReference>
<dbReference type="InterPro" id="IPR005467">
    <property type="entry name" value="His_kinase_dom"/>
</dbReference>
<keyword evidence="6" id="KW-0808">Transferase</keyword>
<evidence type="ECO:0000256" key="13">
    <source>
        <dbReference type="SAM" id="MobiDB-lite"/>
    </source>
</evidence>
<proteinExistence type="predicted"/>
<keyword evidence="8" id="KW-0418">Kinase</keyword>
<evidence type="ECO:0000256" key="8">
    <source>
        <dbReference type="ARBA" id="ARBA00022777"/>
    </source>
</evidence>
<feature type="transmembrane region" description="Helical" evidence="14">
    <location>
        <begin position="306"/>
        <end position="326"/>
    </location>
</feature>
<dbReference type="SUPFAM" id="SSF52172">
    <property type="entry name" value="CheY-like"/>
    <property type="match status" value="1"/>
</dbReference>
<evidence type="ECO:0000256" key="14">
    <source>
        <dbReference type="SAM" id="Phobius"/>
    </source>
</evidence>
<evidence type="ECO:0000256" key="5">
    <source>
        <dbReference type="ARBA" id="ARBA00022553"/>
    </source>
</evidence>
<evidence type="ECO:0000313" key="17">
    <source>
        <dbReference type="EMBL" id="TNJ65357.1"/>
    </source>
</evidence>
<dbReference type="PANTHER" id="PTHR43047">
    <property type="entry name" value="TWO-COMPONENT HISTIDINE PROTEIN KINASE"/>
    <property type="match status" value="1"/>
</dbReference>
<dbReference type="EC" id="2.7.13.3" evidence="3"/>
<dbReference type="SUPFAM" id="SSF47384">
    <property type="entry name" value="Homodimeric domain of signal transducing histidine kinase"/>
    <property type="match status" value="1"/>
</dbReference>
<dbReference type="GO" id="GO:0005524">
    <property type="term" value="F:ATP binding"/>
    <property type="evidence" value="ECO:0007669"/>
    <property type="project" value="UniProtKB-KW"/>
</dbReference>
<dbReference type="CDD" id="cd17574">
    <property type="entry name" value="REC_OmpR"/>
    <property type="match status" value="1"/>
</dbReference>
<dbReference type="CDD" id="cd00082">
    <property type="entry name" value="HisKA"/>
    <property type="match status" value="1"/>
</dbReference>
<keyword evidence="5 12" id="KW-0597">Phosphoprotein</keyword>
<dbReference type="InterPro" id="IPR004358">
    <property type="entry name" value="Sig_transdc_His_kin-like_C"/>
</dbReference>
<dbReference type="Pfam" id="PF07695">
    <property type="entry name" value="7TMR-DISM_7TM"/>
    <property type="match status" value="1"/>
</dbReference>
<dbReference type="Pfam" id="PF00512">
    <property type="entry name" value="HisKA"/>
    <property type="match status" value="1"/>
</dbReference>
<dbReference type="InterPro" id="IPR008979">
    <property type="entry name" value="Galactose-bd-like_sf"/>
</dbReference>
<dbReference type="AlphaFoldDB" id="A0A5C4TA95"/>
<dbReference type="OrthoDB" id="9809348at2"/>
<comment type="catalytic activity">
    <reaction evidence="1">
        <text>ATP + protein L-histidine = ADP + protein N-phospho-L-histidine.</text>
        <dbReference type="EC" id="2.7.13.3"/>
    </reaction>
</comment>
<dbReference type="EMBL" id="VDCQ01000019">
    <property type="protein sequence ID" value="TNJ65357.1"/>
    <property type="molecule type" value="Genomic_DNA"/>
</dbReference>
<name>A0A5C4TA95_9BACL</name>
<evidence type="ECO:0000256" key="7">
    <source>
        <dbReference type="ARBA" id="ARBA00022741"/>
    </source>
</evidence>
<dbReference type="InterPro" id="IPR003661">
    <property type="entry name" value="HisK_dim/P_dom"/>
</dbReference>
<evidence type="ECO:0000256" key="4">
    <source>
        <dbReference type="ARBA" id="ARBA00022475"/>
    </source>
</evidence>
<feature type="region of interest" description="Disordered" evidence="13">
    <location>
        <begin position="656"/>
        <end position="690"/>
    </location>
</feature>
<protein>
    <recommendedName>
        <fullName evidence="3">histidine kinase</fullName>
        <ecNumber evidence="3">2.7.13.3</ecNumber>
    </recommendedName>
</protein>
<dbReference type="PRINTS" id="PR00344">
    <property type="entry name" value="BCTRLSENSOR"/>
</dbReference>
<dbReference type="InterPro" id="IPR036097">
    <property type="entry name" value="HisK_dim/P_sf"/>
</dbReference>
<dbReference type="InterPro" id="IPR001789">
    <property type="entry name" value="Sig_transdc_resp-reg_receiver"/>
</dbReference>
<feature type="transmembrane region" description="Helical" evidence="14">
    <location>
        <begin position="216"/>
        <end position="234"/>
    </location>
</feature>
<evidence type="ECO:0000256" key="2">
    <source>
        <dbReference type="ARBA" id="ARBA00004236"/>
    </source>
</evidence>
<dbReference type="GO" id="GO:0009927">
    <property type="term" value="F:histidine phosphotransfer kinase activity"/>
    <property type="evidence" value="ECO:0007669"/>
    <property type="project" value="TreeGrafter"/>
</dbReference>
<feature type="transmembrane region" description="Helical" evidence="14">
    <location>
        <begin position="272"/>
        <end position="294"/>
    </location>
</feature>
<evidence type="ECO:0000256" key="11">
    <source>
        <dbReference type="ARBA" id="ARBA00023136"/>
    </source>
</evidence>
<evidence type="ECO:0000256" key="6">
    <source>
        <dbReference type="ARBA" id="ARBA00022679"/>
    </source>
</evidence>
<dbReference type="RefSeq" id="WP_139603050.1">
    <property type="nucleotide sequence ID" value="NZ_VDCQ01000019.1"/>
</dbReference>
<keyword evidence="11 14" id="KW-0472">Membrane</keyword>
<dbReference type="InterPro" id="IPR010559">
    <property type="entry name" value="Sig_transdc_His_kin_internal"/>
</dbReference>
<feature type="transmembrane region" description="Helical" evidence="14">
    <location>
        <begin position="332"/>
        <end position="351"/>
    </location>
</feature>
<feature type="transmembrane region" description="Helical" evidence="14">
    <location>
        <begin position="241"/>
        <end position="260"/>
    </location>
</feature>
<dbReference type="Gene3D" id="3.40.50.2300">
    <property type="match status" value="1"/>
</dbReference>
<evidence type="ECO:0000256" key="9">
    <source>
        <dbReference type="ARBA" id="ARBA00022840"/>
    </source>
</evidence>
<evidence type="ECO:0000256" key="12">
    <source>
        <dbReference type="PROSITE-ProRule" id="PRU00169"/>
    </source>
</evidence>
<dbReference type="InterPro" id="IPR011006">
    <property type="entry name" value="CheY-like_superfamily"/>
</dbReference>
<keyword evidence="14" id="KW-1133">Transmembrane helix</keyword>
<dbReference type="Gene3D" id="3.30.565.10">
    <property type="entry name" value="Histidine kinase-like ATPase, C-terminal domain"/>
    <property type="match status" value="2"/>
</dbReference>
<dbReference type="Pfam" id="PF02518">
    <property type="entry name" value="HATPase_c"/>
    <property type="match status" value="2"/>
</dbReference>
<keyword evidence="10" id="KW-0902">Two-component regulatory system</keyword>
<feature type="modified residue" description="4-aspartylphosphate" evidence="12">
    <location>
        <position position="746"/>
    </location>
</feature>
<dbReference type="InterPro" id="IPR011623">
    <property type="entry name" value="7TMR_DISM_rcpt_extracell_dom1"/>
</dbReference>
<dbReference type="SMART" id="SM00387">
    <property type="entry name" value="HATPase_c"/>
    <property type="match status" value="2"/>
</dbReference>
<comment type="subcellular location">
    <subcellularLocation>
        <location evidence="2">Cell membrane</location>
    </subcellularLocation>
</comment>
<feature type="domain" description="Histidine kinase" evidence="15">
    <location>
        <begin position="439"/>
        <end position="657"/>
    </location>
</feature>
<evidence type="ECO:0000259" key="15">
    <source>
        <dbReference type="PROSITE" id="PS50109"/>
    </source>
</evidence>
<evidence type="ECO:0000256" key="10">
    <source>
        <dbReference type="ARBA" id="ARBA00023012"/>
    </source>
</evidence>
<evidence type="ECO:0000256" key="3">
    <source>
        <dbReference type="ARBA" id="ARBA00012438"/>
    </source>
</evidence>